<dbReference type="InterPro" id="IPR001227">
    <property type="entry name" value="Ac_transferase_dom_sf"/>
</dbReference>
<dbReference type="PROSITE" id="PS52004">
    <property type="entry name" value="KS3_2"/>
    <property type="match status" value="1"/>
</dbReference>
<feature type="region of interest" description="N-terminal hotdog fold" evidence="9">
    <location>
        <begin position="952"/>
        <end position="1076"/>
    </location>
</feature>
<dbReference type="SMART" id="SM00829">
    <property type="entry name" value="PKS_ER"/>
    <property type="match status" value="1"/>
</dbReference>
<dbReference type="CDD" id="cd05195">
    <property type="entry name" value="enoyl_red"/>
    <property type="match status" value="1"/>
</dbReference>
<dbReference type="Pfam" id="PF13602">
    <property type="entry name" value="ADH_zinc_N_2"/>
    <property type="match status" value="1"/>
</dbReference>
<dbReference type="Pfam" id="PF16197">
    <property type="entry name" value="KAsynt_C_assoc"/>
    <property type="match status" value="1"/>
</dbReference>
<dbReference type="GO" id="GO:0016747">
    <property type="term" value="F:acyltransferase activity, transferring groups other than amino-acyl groups"/>
    <property type="evidence" value="ECO:0007669"/>
    <property type="project" value="UniProtKB-ARBA"/>
</dbReference>
<dbReference type="Pfam" id="PF00109">
    <property type="entry name" value="ketoacyl-synt"/>
    <property type="match status" value="1"/>
</dbReference>
<dbReference type="CDD" id="cd08956">
    <property type="entry name" value="KR_3_FAS_SDR_x"/>
    <property type="match status" value="1"/>
</dbReference>
<keyword evidence="10" id="KW-0175">Coiled coil</keyword>
<dbReference type="Gene3D" id="3.40.50.11460">
    <property type="match status" value="1"/>
</dbReference>
<evidence type="ECO:0000259" key="12">
    <source>
        <dbReference type="PROSITE" id="PS52004"/>
    </source>
</evidence>
<dbReference type="InterPro" id="IPR016036">
    <property type="entry name" value="Malonyl_transacylase_ACP-bd"/>
</dbReference>
<dbReference type="FunFam" id="1.10.1200.10:FF:000007">
    <property type="entry name" value="Probable polyketide synthase pks17"/>
    <property type="match status" value="1"/>
</dbReference>
<dbReference type="Gene3D" id="3.40.50.720">
    <property type="entry name" value="NAD(P)-binding Rossmann-like Domain"/>
    <property type="match status" value="1"/>
</dbReference>
<evidence type="ECO:0000256" key="1">
    <source>
        <dbReference type="ARBA" id="ARBA00001957"/>
    </source>
</evidence>
<evidence type="ECO:0000256" key="9">
    <source>
        <dbReference type="PROSITE-ProRule" id="PRU01363"/>
    </source>
</evidence>
<dbReference type="InterPro" id="IPR020843">
    <property type="entry name" value="ER"/>
</dbReference>
<dbReference type="Pfam" id="PF14765">
    <property type="entry name" value="PS-DH"/>
    <property type="match status" value="1"/>
</dbReference>
<feature type="coiled-coil region" evidence="10">
    <location>
        <begin position="4"/>
        <end position="31"/>
    </location>
</feature>
<keyword evidence="15" id="KW-1185">Reference proteome</keyword>
<dbReference type="InterPro" id="IPR006162">
    <property type="entry name" value="Ppantetheine_attach_site"/>
</dbReference>
<evidence type="ECO:0000256" key="10">
    <source>
        <dbReference type="SAM" id="Coils"/>
    </source>
</evidence>
<dbReference type="InterPro" id="IPR018201">
    <property type="entry name" value="Ketoacyl_synth_AS"/>
</dbReference>
<dbReference type="InterPro" id="IPR014030">
    <property type="entry name" value="Ketoacyl_synth_N"/>
</dbReference>
<evidence type="ECO:0000256" key="2">
    <source>
        <dbReference type="ARBA" id="ARBA00004792"/>
    </source>
</evidence>
<dbReference type="Gene3D" id="3.30.70.3290">
    <property type="match status" value="1"/>
</dbReference>
<dbReference type="InterPro" id="IPR050091">
    <property type="entry name" value="PKS_NRPS_Biosynth_Enz"/>
</dbReference>
<feature type="domain" description="Carrier" evidence="11">
    <location>
        <begin position="2058"/>
        <end position="2133"/>
    </location>
</feature>
<dbReference type="SMART" id="SM00822">
    <property type="entry name" value="PKS_KR"/>
    <property type="match status" value="1"/>
</dbReference>
<dbReference type="GO" id="GO:0031177">
    <property type="term" value="F:phosphopantetheine binding"/>
    <property type="evidence" value="ECO:0007669"/>
    <property type="project" value="UniProtKB-ARBA"/>
</dbReference>
<dbReference type="InterPro" id="IPR042104">
    <property type="entry name" value="PKS_dehydratase_sf"/>
</dbReference>
<dbReference type="InterPro" id="IPR036299">
    <property type="entry name" value="Polyketide_synth_docking_sf"/>
</dbReference>
<dbReference type="Gene3D" id="3.40.47.10">
    <property type="match status" value="1"/>
</dbReference>
<dbReference type="SUPFAM" id="SSF52151">
    <property type="entry name" value="FabD/lysophospholipase-like"/>
    <property type="match status" value="1"/>
</dbReference>
<dbReference type="InterPro" id="IPR036291">
    <property type="entry name" value="NAD(P)-bd_dom_sf"/>
</dbReference>
<dbReference type="SUPFAM" id="SSF50129">
    <property type="entry name" value="GroES-like"/>
    <property type="match status" value="1"/>
</dbReference>
<dbReference type="Pfam" id="PF21089">
    <property type="entry name" value="PKS_DH_N"/>
    <property type="match status" value="1"/>
</dbReference>
<evidence type="ECO:0000256" key="8">
    <source>
        <dbReference type="ARBA" id="ARBA00023315"/>
    </source>
</evidence>
<dbReference type="Pfam" id="PF22953">
    <property type="entry name" value="SpnB_Rossmann"/>
    <property type="match status" value="1"/>
</dbReference>
<keyword evidence="4" id="KW-0597">Phosphoprotein</keyword>
<evidence type="ECO:0000256" key="6">
    <source>
        <dbReference type="ARBA" id="ARBA00023194"/>
    </source>
</evidence>
<dbReference type="InterPro" id="IPR032821">
    <property type="entry name" value="PKS_assoc"/>
</dbReference>
<feature type="active site" description="Proton donor; for dehydratase activity" evidence="9">
    <location>
        <position position="1154"/>
    </location>
</feature>
<dbReference type="RefSeq" id="WP_093823970.1">
    <property type="nucleotide sequence ID" value="NZ_JAVRES010000004.1"/>
</dbReference>
<dbReference type="GO" id="GO:0033068">
    <property type="term" value="P:macrolide biosynthetic process"/>
    <property type="evidence" value="ECO:0007669"/>
    <property type="project" value="UniProtKB-ARBA"/>
</dbReference>
<dbReference type="Gene3D" id="3.40.366.10">
    <property type="entry name" value="Malonyl-Coenzyme A Acyl Carrier Protein, domain 2"/>
    <property type="match status" value="1"/>
</dbReference>
<gene>
    <name evidence="14" type="ORF">RM877_12090</name>
</gene>
<dbReference type="InterPro" id="IPR002364">
    <property type="entry name" value="Quin_OxRdtase/zeta-crystal_CS"/>
</dbReference>
<dbReference type="Gene3D" id="3.90.180.10">
    <property type="entry name" value="Medium-chain alcohol dehydrogenases, catalytic domain"/>
    <property type="match status" value="1"/>
</dbReference>
<comment type="pathway">
    <text evidence="2">Antibiotic biosynthesis.</text>
</comment>
<sequence>MSNEEKLRDYLRRSMAELRQAQKRLREYEEGKQEPIAVVGMACRLPGDVSSPEDLWELVASGTDAIVDFPSDRGWDLEGIYDPDPEVPWKSTVRHGGFMRDVSGFDTEFFGISPREALAMDPQQRLMLECAWETCERTGIDPASLRGTRTGVFAGVVQSYAPQISRPPEELEGFLLTGSTASVASGRVSYVLGLEGPAVTIDTACSSSLVTIHLAAQALRNGECDLALAGGVAVLSHPDGFAEFSRQRGLAADGRCKPFAAAADGTGFSEGVGLVMLERLSDARRNGHTVLALVRGSAVNQDGASNGLTAPNGPSQERVIRQALDAAGLTPDQVDAVEAHGTGTKLGDPIEAQALLATYGQDRSAEQPLHLGSIKSNIGHTAAAAGVAGVIKMILAMRHGVLPQSLHIDEPTPHVDWSSGAVSLLTERTPWPVTDHPRRAAVSSFGISGTNAHLILEQPPTTPGDTDVPADADAETETDAEADTVVGGPHVWLVSGKSADALTEQAARLHAFAAARPEVGTGDIAHALAATRTAFEHRAAVIAHDRAELLDGLSALQEGRPSPHLVTGPSDHRSRTASKVAFVFPGQGSQWPGMGRELLDTSSVFRTHLHACADALAPHVDWSLLDVIQEHPDAPSLDRIDVVQPVLFATMVSLAALWKSHGVQPHAVIGHSQGEIAAAHIAGILTLDDAARIVALRSQALRQISGQGGMVSLPLPADQAEALIAPWSDRISIAAHNGPHTTIVSGDTPSLEHLLATCAAQKIDARTVPSDVPGHSAHLESVRDRLLDDLRDITPQPGHTPFYSTVTGALVEDTLTLDTDYWYRNLRQTVRFSDTARTLVADGHHHLIEISTHPVLTTSVQDILDTTDHHDTPTLTTGTLRRHKGDWNQFLSSAALVHAHGTTIDWTRHTVPVTGDLVDLPTYPFQHQPFWLTHTPAGAGDASAFGLEAAEHPFLTASLELPDESRVFTGTLSLQSHPWLADHAITGTPLLPGTAFVDLALHTGHHTGHPHLEELTLHAPLLLSGPALDLQATLAPALDGRRALTVRSRPRSAAPDDTIPWTVHATATLTTTAPARETPDLTVWPPAGATPVAVDSAYPFLAEHGYTYGPAFQGLTAAWRDDQHTYAEIALPETGTVTGDAGTGAFDIHPALLDAALHALGLDALENGGDRSEGMRLPFSWSGVELYSTGARHLRVRLTPTGDDTVGLVLADAGGAPVATVDAFTTRPLPPEQLAALGSRRSPSLPLFVVDWTAVPVAAGAAAPSVTWATLTGRVVGTDSGFGQVPVAELGATAYPDLAALGAAIEEGAAVPEVVLLPHASATDADSPVGGAHAAVRAVLPVLQEWLATEAFTASRLVVVTRNAAWGQSGADTAISLADTPLWGLLRSAQSEHPGRFTLLDIDDATSSLGTLTAALATDEPQLALRNGAVYAARLNRLDAQRVLSAPEGAAAWRMELEGAGTLDHLTLAAMSTGDVPLAAGEVRLAVRATGMNFRDALIALGMYPGEAAHLGSEAAGVVTGVGPGVAELAPGDRVMGLVPHSMASEAVTDHRMLVRMPDDWSFVQGAAVPVVFMTAYYGLGDLGRLGAGEKVLVHAAAGGVGMAAVQLARHWGAEVFATASPGKWDALREMGFDDAHIASSRTCDFEEAFLTATGGQGVDVVLNSLAREFVDASLRLLPRGGRFVDMGKTDVRDPAAVAAAHPGAVYTNFDLFEAGPDRIQEILTELLGLFEAGALRPLPVTAWDIRQAPEAFRFLSQARHVGKMVLTVPRALDPDGTVLITGGTGTLGSLLARHLVGQGVRRLLLVSRSGPRAEGAGALREELTGLGAEVTVAACDTADAGQLAALLAEVPAAHPLTAVVHTAGAVEDATVEKLTLDSLDTVLLPKADAAWNLHTQSRHLDLAAFVLYSSAAGSLGSPGQANYAAANTFLDALAHHRQALGLPAASMAWGFWEQASSLTQHLNTTDLSRINRNGIAPMSSAEGLALFDAALASGRAGLVTARLNHAALRGSADRLPPFFQNLVKGGRRALAGAAAESEGRGGLTERLAPMSDRQRDQVLVNLIRDQLAATLGHTDPSAIETDSAFKELGIDSLTAVELRNKLSASTGVRLPATLVFDHPTPSALARYLREQLAPDLPEAEPPMLAELAGLESALAGLTEEPDEETHARIALRLETVMTKWRQLRTVETAPVQDVARRMESASASEILDFINKELREKR</sequence>
<dbReference type="Pfam" id="PF00698">
    <property type="entry name" value="Acyl_transf_1"/>
    <property type="match status" value="1"/>
</dbReference>
<dbReference type="FunFam" id="3.40.47.10:FF:000019">
    <property type="entry name" value="Polyketide synthase type I"/>
    <property type="match status" value="1"/>
</dbReference>
<protein>
    <submittedName>
        <fullName evidence="14">SDR family NAD(P)-dependent oxidoreductase</fullName>
    </submittedName>
</protein>
<dbReference type="SMART" id="SM00827">
    <property type="entry name" value="PKS_AT"/>
    <property type="match status" value="1"/>
</dbReference>
<dbReference type="FunFam" id="3.40.50.720:FF:000209">
    <property type="entry name" value="Polyketide synthase Pks12"/>
    <property type="match status" value="1"/>
</dbReference>
<dbReference type="InterPro" id="IPR014031">
    <property type="entry name" value="Ketoacyl_synth_C"/>
</dbReference>
<evidence type="ECO:0000256" key="3">
    <source>
        <dbReference type="ARBA" id="ARBA00022450"/>
    </source>
</evidence>
<dbReference type="SUPFAM" id="SSF51735">
    <property type="entry name" value="NAD(P)-binding Rossmann-fold domains"/>
    <property type="match status" value="3"/>
</dbReference>
<dbReference type="Proteomes" id="UP001183535">
    <property type="component" value="Unassembled WGS sequence"/>
</dbReference>
<dbReference type="SMART" id="SM00825">
    <property type="entry name" value="PKS_KS"/>
    <property type="match status" value="1"/>
</dbReference>
<evidence type="ECO:0000256" key="5">
    <source>
        <dbReference type="ARBA" id="ARBA00022679"/>
    </source>
</evidence>
<dbReference type="Pfam" id="PF08240">
    <property type="entry name" value="ADH_N"/>
    <property type="match status" value="1"/>
</dbReference>
<dbReference type="InterPro" id="IPR055123">
    <property type="entry name" value="SpnB-like_Rossmann"/>
</dbReference>
<dbReference type="InterPro" id="IPR049900">
    <property type="entry name" value="PKS_mFAS_DH"/>
</dbReference>
<dbReference type="SUPFAM" id="SSF55048">
    <property type="entry name" value="Probable ACP-binding domain of malonyl-CoA ACP transacylase"/>
    <property type="match status" value="1"/>
</dbReference>
<keyword evidence="6" id="KW-0045">Antibiotic biosynthesis</keyword>
<evidence type="ECO:0000259" key="13">
    <source>
        <dbReference type="PROSITE" id="PS52019"/>
    </source>
</evidence>
<evidence type="ECO:0000313" key="15">
    <source>
        <dbReference type="Proteomes" id="UP001183535"/>
    </source>
</evidence>
<dbReference type="Gene3D" id="1.10.1200.10">
    <property type="entry name" value="ACP-like"/>
    <property type="match status" value="1"/>
</dbReference>
<dbReference type="FunFam" id="3.90.180.10:FF:000032">
    <property type="entry name" value="Probable polyketide synthase pks1"/>
    <property type="match status" value="1"/>
</dbReference>
<dbReference type="Pfam" id="PF00550">
    <property type="entry name" value="PP-binding"/>
    <property type="match status" value="1"/>
</dbReference>
<dbReference type="InterPro" id="IPR020806">
    <property type="entry name" value="PKS_PP-bd"/>
</dbReference>
<dbReference type="SMART" id="SM00823">
    <property type="entry name" value="PKS_PP"/>
    <property type="match status" value="1"/>
</dbReference>
<dbReference type="SUPFAM" id="SSF101173">
    <property type="entry name" value="Docking domain B of the erythromycin polyketide synthase (DEBS)"/>
    <property type="match status" value="1"/>
</dbReference>
<dbReference type="InterPro" id="IPR057326">
    <property type="entry name" value="KR_dom"/>
</dbReference>
<dbReference type="PROSITE" id="PS00012">
    <property type="entry name" value="PHOSPHOPANTETHEINE"/>
    <property type="match status" value="1"/>
</dbReference>
<feature type="domain" description="PKS/mFAS DH" evidence="13">
    <location>
        <begin position="952"/>
        <end position="1235"/>
    </location>
</feature>
<dbReference type="InterPro" id="IPR013154">
    <property type="entry name" value="ADH-like_N"/>
</dbReference>
<dbReference type="PROSITE" id="PS01162">
    <property type="entry name" value="QOR_ZETA_CRYSTAL"/>
    <property type="match status" value="1"/>
</dbReference>
<dbReference type="InterPro" id="IPR015083">
    <property type="entry name" value="NorB/c/GfsB-D-like_docking"/>
</dbReference>
<dbReference type="PANTHER" id="PTHR43775">
    <property type="entry name" value="FATTY ACID SYNTHASE"/>
    <property type="match status" value="1"/>
</dbReference>
<dbReference type="InterPro" id="IPR016039">
    <property type="entry name" value="Thiolase-like"/>
</dbReference>
<feature type="domain" description="Ketosynthase family 3 (KS3)" evidence="12">
    <location>
        <begin position="33"/>
        <end position="458"/>
    </location>
</feature>
<dbReference type="SUPFAM" id="SSF53901">
    <property type="entry name" value="Thiolase-like"/>
    <property type="match status" value="1"/>
</dbReference>
<accession>A0ABD5EM78</accession>
<dbReference type="InterPro" id="IPR013968">
    <property type="entry name" value="PKS_KR"/>
</dbReference>
<evidence type="ECO:0000313" key="14">
    <source>
        <dbReference type="EMBL" id="MDT0435420.1"/>
    </source>
</evidence>
<dbReference type="InterPro" id="IPR049552">
    <property type="entry name" value="PKS_DH_N"/>
</dbReference>
<keyword evidence="5" id="KW-0808">Transferase</keyword>
<dbReference type="InterPro" id="IPR036736">
    <property type="entry name" value="ACP-like_sf"/>
</dbReference>
<keyword evidence="3" id="KW-0596">Phosphopantetheine</keyword>
<keyword evidence="8" id="KW-0012">Acyltransferase</keyword>
<dbReference type="InterPro" id="IPR009081">
    <property type="entry name" value="PP-bd_ACP"/>
</dbReference>
<dbReference type="InterPro" id="IPR011032">
    <property type="entry name" value="GroES-like_sf"/>
</dbReference>
<name>A0ABD5EM78_9ACTN</name>
<dbReference type="Pfam" id="PF02801">
    <property type="entry name" value="Ketoacyl-synt_C"/>
    <property type="match status" value="1"/>
</dbReference>
<reference evidence="15" key="1">
    <citation type="submission" date="2023-07" db="EMBL/GenBank/DDBJ databases">
        <title>30 novel species of actinomycetes from the DSMZ collection.</title>
        <authorList>
            <person name="Nouioui I."/>
        </authorList>
    </citation>
    <scope>NUCLEOTIDE SEQUENCE [LARGE SCALE GENOMIC DNA]</scope>
    <source>
        <strain evidence="15">DSM 41981</strain>
    </source>
</reference>
<dbReference type="PROSITE" id="PS52019">
    <property type="entry name" value="PKS_MFAS_DH"/>
    <property type="match status" value="1"/>
</dbReference>
<dbReference type="InterPro" id="IPR020841">
    <property type="entry name" value="PKS_Beta-ketoAc_synthase_dom"/>
</dbReference>
<feature type="region of interest" description="C-terminal hotdog fold" evidence="9">
    <location>
        <begin position="1089"/>
        <end position="1235"/>
    </location>
</feature>
<dbReference type="EMBL" id="JAVRES010000004">
    <property type="protein sequence ID" value="MDT0435420.1"/>
    <property type="molecule type" value="Genomic_DNA"/>
</dbReference>
<comment type="cofactor">
    <cofactor evidence="1">
        <name>pantetheine 4'-phosphate</name>
        <dbReference type="ChEBI" id="CHEBI:47942"/>
    </cofactor>
</comment>
<dbReference type="InterPro" id="IPR014043">
    <property type="entry name" value="Acyl_transferase_dom"/>
</dbReference>
<dbReference type="InterPro" id="IPR016035">
    <property type="entry name" value="Acyl_Trfase/lysoPLipase"/>
</dbReference>
<dbReference type="PROSITE" id="PS00606">
    <property type="entry name" value="KS3_1"/>
    <property type="match status" value="1"/>
</dbReference>
<dbReference type="SMART" id="SM01294">
    <property type="entry name" value="PKS_PP_betabranch"/>
    <property type="match status" value="1"/>
</dbReference>
<keyword evidence="7" id="KW-0511">Multifunctional enzyme</keyword>
<dbReference type="Gene3D" id="3.10.129.110">
    <property type="entry name" value="Polyketide synthase dehydratase"/>
    <property type="match status" value="1"/>
</dbReference>
<dbReference type="Pfam" id="PF08990">
    <property type="entry name" value="Docking"/>
    <property type="match status" value="1"/>
</dbReference>
<proteinExistence type="predicted"/>
<dbReference type="PROSITE" id="PS50075">
    <property type="entry name" value="CARRIER"/>
    <property type="match status" value="1"/>
</dbReference>
<dbReference type="InterPro" id="IPR020807">
    <property type="entry name" value="PKS_DH"/>
</dbReference>
<dbReference type="FunFam" id="3.40.366.10:FF:000002">
    <property type="entry name" value="Probable polyketide synthase 2"/>
    <property type="match status" value="1"/>
</dbReference>
<dbReference type="InterPro" id="IPR049551">
    <property type="entry name" value="PKS_DH_C"/>
</dbReference>
<comment type="caution">
    <text evidence="14">The sequence shown here is derived from an EMBL/GenBank/DDBJ whole genome shotgun (WGS) entry which is preliminary data.</text>
</comment>
<dbReference type="SUPFAM" id="SSF47336">
    <property type="entry name" value="ACP-like"/>
    <property type="match status" value="1"/>
</dbReference>
<dbReference type="SMART" id="SM00826">
    <property type="entry name" value="PKS_DH"/>
    <property type="match status" value="1"/>
</dbReference>
<organism evidence="14 15">
    <name type="scientific">Streptomyces doudnae</name>
    <dbReference type="NCBI Taxonomy" id="3075536"/>
    <lineage>
        <taxon>Bacteria</taxon>
        <taxon>Bacillati</taxon>
        <taxon>Actinomycetota</taxon>
        <taxon>Actinomycetes</taxon>
        <taxon>Kitasatosporales</taxon>
        <taxon>Streptomycetaceae</taxon>
        <taxon>Streptomyces</taxon>
    </lineage>
</organism>
<evidence type="ECO:0000256" key="4">
    <source>
        <dbReference type="ARBA" id="ARBA00022553"/>
    </source>
</evidence>
<feature type="active site" description="Proton acceptor; for dehydratase activity" evidence="9">
    <location>
        <position position="983"/>
    </location>
</feature>
<dbReference type="Pfam" id="PF08659">
    <property type="entry name" value="KR"/>
    <property type="match status" value="1"/>
</dbReference>
<dbReference type="CDD" id="cd00833">
    <property type="entry name" value="PKS"/>
    <property type="match status" value="1"/>
</dbReference>
<dbReference type="PANTHER" id="PTHR43775:SF51">
    <property type="entry name" value="INACTIVE PHENOLPHTHIOCEROL SYNTHESIS POLYKETIDE SYNTHASE TYPE I PKS1-RELATED"/>
    <property type="match status" value="1"/>
</dbReference>
<evidence type="ECO:0000259" key="11">
    <source>
        <dbReference type="PROSITE" id="PS50075"/>
    </source>
</evidence>
<evidence type="ECO:0000256" key="7">
    <source>
        <dbReference type="ARBA" id="ARBA00023268"/>
    </source>
</evidence>